<name>A0A9W6IN90_9PROT</name>
<dbReference type="EMBL" id="BSFE01000010">
    <property type="protein sequence ID" value="GLK53448.1"/>
    <property type="molecule type" value="Genomic_DNA"/>
</dbReference>
<protein>
    <recommendedName>
        <fullName evidence="1">DUF5655 domain-containing protein</fullName>
    </recommendedName>
</protein>
<accession>A0A9W6IN90</accession>
<dbReference type="InterPro" id="IPR025629">
    <property type="entry name" value="DUF4287"/>
</dbReference>
<dbReference type="AlphaFoldDB" id="A0A9W6IN90"/>
<evidence type="ECO:0000313" key="2">
    <source>
        <dbReference type="EMBL" id="GLK53448.1"/>
    </source>
</evidence>
<dbReference type="RefSeq" id="WP_271187800.1">
    <property type="nucleotide sequence ID" value="NZ_BSFE01000010.1"/>
</dbReference>
<dbReference type="Proteomes" id="UP001143486">
    <property type="component" value="Unassembled WGS sequence"/>
</dbReference>
<reference evidence="2" key="2">
    <citation type="submission" date="2023-01" db="EMBL/GenBank/DDBJ databases">
        <authorList>
            <person name="Sun Q."/>
            <person name="Evtushenko L."/>
        </authorList>
    </citation>
    <scope>NUCLEOTIDE SEQUENCE</scope>
    <source>
        <strain evidence="2">VKM B-1513</strain>
    </source>
</reference>
<feature type="domain" description="DUF5655" evidence="1">
    <location>
        <begin position="81"/>
        <end position="187"/>
    </location>
</feature>
<comment type="caution">
    <text evidence="2">The sequence shown here is derived from an EMBL/GenBank/DDBJ whole genome shotgun (WGS) entry which is preliminary data.</text>
</comment>
<dbReference type="InterPro" id="IPR043714">
    <property type="entry name" value="DUF5655"/>
</dbReference>
<reference evidence="2" key="1">
    <citation type="journal article" date="2014" name="Int. J. Syst. Evol. Microbiol.">
        <title>Complete genome sequence of Corynebacterium casei LMG S-19264T (=DSM 44701T), isolated from a smear-ripened cheese.</title>
        <authorList>
            <consortium name="US DOE Joint Genome Institute (JGI-PGF)"/>
            <person name="Walter F."/>
            <person name="Albersmeier A."/>
            <person name="Kalinowski J."/>
            <person name="Ruckert C."/>
        </authorList>
    </citation>
    <scope>NUCLEOTIDE SEQUENCE</scope>
    <source>
        <strain evidence="2">VKM B-1513</strain>
    </source>
</reference>
<evidence type="ECO:0000313" key="3">
    <source>
        <dbReference type="Proteomes" id="UP001143486"/>
    </source>
</evidence>
<organism evidence="2 3">
    <name type="scientific">Maricaulis virginensis</name>
    <dbReference type="NCBI Taxonomy" id="144022"/>
    <lineage>
        <taxon>Bacteria</taxon>
        <taxon>Pseudomonadati</taxon>
        <taxon>Pseudomonadota</taxon>
        <taxon>Alphaproteobacteria</taxon>
        <taxon>Maricaulales</taxon>
        <taxon>Maricaulaceae</taxon>
        <taxon>Maricaulis</taxon>
    </lineage>
</organism>
<sequence>MAQSPQEMADKMVANMPEKTGKPLADWVAIVKASGLEKHGEMVKLLKSEHGMTHGFANLVAHEVRGGVATKLPDPSSDLVAAQYAGDKAVLRPIHDAIADAVAGFGGDVEQAPKKTYVSLRRAKQFALVQPSTKTRVDVGINLKDVPSQGRLEVSGSFNGMVSHRVRLGSVADVDAELIEWLRMAYDRAG</sequence>
<dbReference type="Pfam" id="PF18899">
    <property type="entry name" value="DUF5655"/>
    <property type="match status" value="1"/>
</dbReference>
<proteinExistence type="predicted"/>
<evidence type="ECO:0000259" key="1">
    <source>
        <dbReference type="Pfam" id="PF18899"/>
    </source>
</evidence>
<keyword evidence="3" id="KW-1185">Reference proteome</keyword>
<gene>
    <name evidence="2" type="ORF">GCM10017621_29560</name>
</gene>
<dbReference type="Pfam" id="PF14117">
    <property type="entry name" value="DUF4287"/>
    <property type="match status" value="1"/>
</dbReference>